<name>A0ACC2HKT7_DALPE</name>
<comment type="caution">
    <text evidence="1">The sequence shown here is derived from an EMBL/GenBank/DDBJ whole genome shotgun (WGS) entry which is preliminary data.</text>
</comment>
<keyword evidence="2" id="KW-1185">Reference proteome</keyword>
<sequence>MDHPTSHLTPQSPSSPATLSSNLQFDGSDRGTCGEMGPTSDLSVDQYRRGTRRRVSQLTWEHAEAHSGPELSAGRAAVPNLLIPHGSLQGDLI</sequence>
<dbReference type="EMBL" id="CM055728">
    <property type="protein sequence ID" value="KAJ8016255.1"/>
    <property type="molecule type" value="Genomic_DNA"/>
</dbReference>
<dbReference type="Proteomes" id="UP001157502">
    <property type="component" value="Chromosome 1"/>
</dbReference>
<gene>
    <name evidence="1" type="ORF">DPEC_G00005310</name>
</gene>
<organism evidence="1 2">
    <name type="scientific">Dallia pectoralis</name>
    <name type="common">Alaska blackfish</name>
    <dbReference type="NCBI Taxonomy" id="75939"/>
    <lineage>
        <taxon>Eukaryota</taxon>
        <taxon>Metazoa</taxon>
        <taxon>Chordata</taxon>
        <taxon>Craniata</taxon>
        <taxon>Vertebrata</taxon>
        <taxon>Euteleostomi</taxon>
        <taxon>Actinopterygii</taxon>
        <taxon>Neopterygii</taxon>
        <taxon>Teleostei</taxon>
        <taxon>Protacanthopterygii</taxon>
        <taxon>Esociformes</taxon>
        <taxon>Umbridae</taxon>
        <taxon>Dallia</taxon>
    </lineage>
</organism>
<evidence type="ECO:0000313" key="1">
    <source>
        <dbReference type="EMBL" id="KAJ8016255.1"/>
    </source>
</evidence>
<proteinExistence type="predicted"/>
<evidence type="ECO:0000313" key="2">
    <source>
        <dbReference type="Proteomes" id="UP001157502"/>
    </source>
</evidence>
<accession>A0ACC2HKT7</accession>
<reference evidence="1" key="1">
    <citation type="submission" date="2021-05" db="EMBL/GenBank/DDBJ databases">
        <authorList>
            <person name="Pan Q."/>
            <person name="Jouanno E."/>
            <person name="Zahm M."/>
            <person name="Klopp C."/>
            <person name="Cabau C."/>
            <person name="Louis A."/>
            <person name="Berthelot C."/>
            <person name="Parey E."/>
            <person name="Roest Crollius H."/>
            <person name="Montfort J."/>
            <person name="Robinson-Rechavi M."/>
            <person name="Bouchez O."/>
            <person name="Lampietro C."/>
            <person name="Lopez Roques C."/>
            <person name="Donnadieu C."/>
            <person name="Postlethwait J."/>
            <person name="Bobe J."/>
            <person name="Dillon D."/>
            <person name="Chandos A."/>
            <person name="von Hippel F."/>
            <person name="Guiguen Y."/>
        </authorList>
    </citation>
    <scope>NUCLEOTIDE SEQUENCE</scope>
    <source>
        <strain evidence="1">YG-Jan2019</strain>
    </source>
</reference>
<protein>
    <submittedName>
        <fullName evidence="1">Uncharacterized protein</fullName>
    </submittedName>
</protein>